<dbReference type="OrthoDB" id="7181882at2"/>
<evidence type="ECO:0000259" key="1">
    <source>
        <dbReference type="Pfam" id="PF13391"/>
    </source>
</evidence>
<evidence type="ECO:0000313" key="3">
    <source>
        <dbReference type="Proteomes" id="UP000198703"/>
    </source>
</evidence>
<dbReference type="STRING" id="89524.SAMN05444370_11928"/>
<dbReference type="GO" id="GO:0004519">
    <property type="term" value="F:endonuclease activity"/>
    <property type="evidence" value="ECO:0007669"/>
    <property type="project" value="UniProtKB-KW"/>
</dbReference>
<sequence>MAHAVFTHADGSIYDDHPEERYHFPRTYLNAVRRAEGDWIVYYEPRRAAAGGGAGRQVYFAVARVVGIERDPRDEGHFYARMADYLPFPSPPGFREGDAYLESLLRRADGATNKGAFGRSVRDLPAPEFDAICALGFSGVRPALGPEDWAQDWAQDASPGLPEPAGLSDVVAGFDRGAAPRRIVEQLVSRPFREAAFARQVKAAYGQTCALTGLRILNGGGRPEVQAAHIRPVHHDGPDTVRNGLALSGTAHWMFDRGLVSVDDDLSILVARDRLPAEAARLLNTDGRLRAPPGPALRPHPRFLAHHREAIFKG</sequence>
<keyword evidence="2" id="KW-0540">Nuclease</keyword>
<dbReference type="AlphaFoldDB" id="A0A1H4F806"/>
<protein>
    <submittedName>
        <fullName evidence="2">Putative restriction endonuclease</fullName>
    </submittedName>
</protein>
<proteinExistence type="predicted"/>
<reference evidence="2 3" key="1">
    <citation type="submission" date="2016-10" db="EMBL/GenBank/DDBJ databases">
        <authorList>
            <person name="de Groot N.N."/>
        </authorList>
    </citation>
    <scope>NUCLEOTIDE SEQUENCE [LARGE SCALE GENOMIC DNA]</scope>
    <source>
        <strain evidence="2 3">DSM 15345</strain>
    </source>
</reference>
<name>A0A1H4F806_9RHOB</name>
<gene>
    <name evidence="2" type="ORF">SAMN05444370_11928</name>
</gene>
<accession>A0A1H4F806</accession>
<feature type="domain" description="HNH nuclease" evidence="1">
    <location>
        <begin position="209"/>
        <end position="263"/>
    </location>
</feature>
<dbReference type="EMBL" id="FNQM01000019">
    <property type="protein sequence ID" value="SEA93379.1"/>
    <property type="molecule type" value="Genomic_DNA"/>
</dbReference>
<keyword evidence="2" id="KW-0378">Hydrolase</keyword>
<dbReference type="InterPro" id="IPR003615">
    <property type="entry name" value="HNH_nuc"/>
</dbReference>
<keyword evidence="2" id="KW-0255">Endonuclease</keyword>
<dbReference type="Proteomes" id="UP000198703">
    <property type="component" value="Unassembled WGS sequence"/>
</dbReference>
<keyword evidence="3" id="KW-1185">Reference proteome</keyword>
<organism evidence="2 3">
    <name type="scientific">Rubrimonas cliftonensis</name>
    <dbReference type="NCBI Taxonomy" id="89524"/>
    <lineage>
        <taxon>Bacteria</taxon>
        <taxon>Pseudomonadati</taxon>
        <taxon>Pseudomonadota</taxon>
        <taxon>Alphaproteobacteria</taxon>
        <taxon>Rhodobacterales</taxon>
        <taxon>Paracoccaceae</taxon>
        <taxon>Rubrimonas</taxon>
    </lineage>
</organism>
<dbReference type="Pfam" id="PF13391">
    <property type="entry name" value="HNH_2"/>
    <property type="match status" value="1"/>
</dbReference>
<evidence type="ECO:0000313" key="2">
    <source>
        <dbReference type="EMBL" id="SEA93379.1"/>
    </source>
</evidence>
<dbReference type="RefSeq" id="WP_093255781.1">
    <property type="nucleotide sequence ID" value="NZ_FNQM01000019.1"/>
</dbReference>